<reference evidence="1 2" key="1">
    <citation type="submission" date="2020-02" db="EMBL/GenBank/DDBJ databases">
        <title>Comparative genomics of the hypocrealean fungal genus Beauvera.</title>
        <authorList>
            <person name="Showalter D.N."/>
            <person name="Bushley K.E."/>
            <person name="Rehner S.A."/>
        </authorList>
    </citation>
    <scope>NUCLEOTIDE SEQUENCE [LARGE SCALE GENOMIC DNA]</scope>
    <source>
        <strain evidence="1 2">ARSEF4384</strain>
    </source>
</reference>
<dbReference type="EMBL" id="JAAHCF010000213">
    <property type="protein sequence ID" value="KAK8146379.1"/>
    <property type="molecule type" value="Genomic_DNA"/>
</dbReference>
<evidence type="ECO:0000313" key="1">
    <source>
        <dbReference type="EMBL" id="KAK8146379.1"/>
    </source>
</evidence>
<proteinExistence type="predicted"/>
<name>A0AAW0RVP6_9HYPO</name>
<organism evidence="1 2">
    <name type="scientific">Beauveria asiatica</name>
    <dbReference type="NCBI Taxonomy" id="1069075"/>
    <lineage>
        <taxon>Eukaryota</taxon>
        <taxon>Fungi</taxon>
        <taxon>Dikarya</taxon>
        <taxon>Ascomycota</taxon>
        <taxon>Pezizomycotina</taxon>
        <taxon>Sordariomycetes</taxon>
        <taxon>Hypocreomycetidae</taxon>
        <taxon>Hypocreales</taxon>
        <taxon>Cordycipitaceae</taxon>
        <taxon>Beauveria</taxon>
    </lineage>
</organism>
<comment type="caution">
    <text evidence="1">The sequence shown here is derived from an EMBL/GenBank/DDBJ whole genome shotgun (WGS) entry which is preliminary data.</text>
</comment>
<dbReference type="AlphaFoldDB" id="A0AAW0RVP6"/>
<accession>A0AAW0RVP6</accession>
<sequence>MSQSRKEWVDDANMSSRKAPVGNDILKKFVAYHWHSSYSLSLLDANPTLLDTHTIESLECKARDILLQTYPFKEHDARTTISAAALLEICIGKSQPGVQKQVKSFAGYCVKTQHEHLEHALNICDRIEQKFNYDNVDVALKEMSLKDGEAALVQTTQV</sequence>
<gene>
    <name evidence="1" type="ORF">G3M48_003171</name>
</gene>
<keyword evidence="2" id="KW-1185">Reference proteome</keyword>
<dbReference type="Proteomes" id="UP001397290">
    <property type="component" value="Unassembled WGS sequence"/>
</dbReference>
<evidence type="ECO:0000313" key="2">
    <source>
        <dbReference type="Proteomes" id="UP001397290"/>
    </source>
</evidence>
<protein>
    <submittedName>
        <fullName evidence="1">Uncharacterized protein</fullName>
    </submittedName>
</protein>